<gene>
    <name evidence="2" type="ORF">CH339_14290</name>
</gene>
<protein>
    <submittedName>
        <fullName evidence="2">Replication protein</fullName>
    </submittedName>
</protein>
<accession>A0A327JKE6</accession>
<evidence type="ECO:0000313" key="2">
    <source>
        <dbReference type="EMBL" id="RAI26375.1"/>
    </source>
</evidence>
<dbReference type="AlphaFoldDB" id="A0A327JKE6"/>
<reference evidence="2 3" key="1">
    <citation type="submission" date="2017-07" db="EMBL/GenBank/DDBJ databases">
        <title>Draft Genome Sequences of Select Purple Nonsulfur Bacteria.</title>
        <authorList>
            <person name="Lasarre B."/>
            <person name="Mckinlay J.B."/>
        </authorList>
    </citation>
    <scope>NUCLEOTIDE SEQUENCE [LARGE SCALE GENOMIC DNA]</scope>
    <source>
        <strain evidence="2 3">DSM 11290</strain>
    </source>
</reference>
<dbReference type="OrthoDB" id="581589at2"/>
<evidence type="ECO:0000313" key="3">
    <source>
        <dbReference type="Proteomes" id="UP000249299"/>
    </source>
</evidence>
<feature type="compositionally biased region" description="Polar residues" evidence="1">
    <location>
        <begin position="322"/>
        <end position="342"/>
    </location>
</feature>
<comment type="caution">
    <text evidence="2">The sequence shown here is derived from an EMBL/GenBank/DDBJ whole genome shotgun (WGS) entry which is preliminary data.</text>
</comment>
<dbReference type="RefSeq" id="WP_111435049.1">
    <property type="nucleotide sequence ID" value="NZ_JACIGG010000009.1"/>
</dbReference>
<organism evidence="2 3">
    <name type="scientific">Rhodobium orientis</name>
    <dbReference type="NCBI Taxonomy" id="34017"/>
    <lineage>
        <taxon>Bacteria</taxon>
        <taxon>Pseudomonadati</taxon>
        <taxon>Pseudomonadota</taxon>
        <taxon>Alphaproteobacteria</taxon>
        <taxon>Hyphomicrobiales</taxon>
        <taxon>Rhodobiaceae</taxon>
        <taxon>Rhodobium</taxon>
    </lineage>
</organism>
<dbReference type="Proteomes" id="UP000249299">
    <property type="component" value="Unassembled WGS sequence"/>
</dbReference>
<dbReference type="Pfam" id="PF10134">
    <property type="entry name" value="RPA"/>
    <property type="match status" value="1"/>
</dbReference>
<evidence type="ECO:0000256" key="1">
    <source>
        <dbReference type="SAM" id="MobiDB-lite"/>
    </source>
</evidence>
<proteinExistence type="predicted"/>
<feature type="region of interest" description="Disordered" evidence="1">
    <location>
        <begin position="308"/>
        <end position="392"/>
    </location>
</feature>
<name>A0A327JKE6_9HYPH</name>
<feature type="compositionally biased region" description="Low complexity" evidence="1">
    <location>
        <begin position="377"/>
        <end position="386"/>
    </location>
</feature>
<keyword evidence="3" id="KW-1185">Reference proteome</keyword>
<feature type="region of interest" description="Disordered" evidence="1">
    <location>
        <begin position="132"/>
        <end position="157"/>
    </location>
</feature>
<sequence>MTARPRRSERDQLELFRALPRDLAPRDAQDLMAYPFFSLSKSHRVEPIDFRAGEIAIRVEAVPEHGMATIWDADILIWAASQIVEARDNGFRTSRLIATTPYEILTFVGRGTSARDYRRLRAALDRLQSTTVATTLRQPPSNPRNRNEPASDTRTTGRRMHRFSWINEWTERADAFGNPDGIELIVPDWFYKAVLDEALVLTIDRAYFGLTGGIERWLYRIVRKHGGRQKRGWRFDFRHLYVKSGSLSPFKRFAFELRAIIQRQPLPGYTLFLEIEAGGRTLLAFEPAPCGQAVEAVVLSGTRTIVPSGTDPSCYREPKPDLTSSAQSENRPLNLESNNESNFCRGGHSGENRSPTGRKEEERGRQTAFSERDDDAAAASSPPARHGPGGAS</sequence>
<dbReference type="InterPro" id="IPR018777">
    <property type="entry name" value="Replication_initiator_prot_A"/>
</dbReference>
<dbReference type="EMBL" id="NPEV01000031">
    <property type="protein sequence ID" value="RAI26375.1"/>
    <property type="molecule type" value="Genomic_DNA"/>
</dbReference>